<feature type="domain" description="C2H2-type" evidence="14">
    <location>
        <begin position="418"/>
        <end position="445"/>
    </location>
</feature>
<evidence type="ECO:0000256" key="11">
    <source>
        <dbReference type="ARBA" id="ARBA00023242"/>
    </source>
</evidence>
<comment type="subcellular location">
    <subcellularLocation>
        <location evidence="2">Nucleus</location>
    </subcellularLocation>
</comment>
<name>A0A2G9RII9_AQUCT</name>
<evidence type="ECO:0000256" key="4">
    <source>
        <dbReference type="ARBA" id="ARBA00022723"/>
    </source>
</evidence>
<dbReference type="AlphaFoldDB" id="A0A2G9RII9"/>
<dbReference type="GO" id="GO:0008270">
    <property type="term" value="F:zinc ion binding"/>
    <property type="evidence" value="ECO:0007669"/>
    <property type="project" value="UniProtKB-KW"/>
</dbReference>
<dbReference type="Gene3D" id="3.30.160.60">
    <property type="entry name" value="Classic Zinc Finger"/>
    <property type="match status" value="9"/>
</dbReference>
<sequence length="582" mass="66806">MQKHFLICNIYCICTQEAAGHKTPTLTGHHTPSPRDGQQPELCDRKDIKPHTGDHLPAVWRVLTGEDYMIMKKSGECVTRVKYLSGGQNSTMDHTAEKNKELKILELTNRIIELLKRERWGYLEDGKDLHKAVKTENCQTFPSPDGSSTVNPPERCPRSLYSQDSTREDHTIPQSELLLDIKVEDIEEEEKEAHSVVYKPCKAEDIPLEIGTADGVNMENRSEARPFLSSECKTEDEVTQESSEENHFTTNLHQGLHSMNRLSDSSKPEEEPSPVISNTITSDVHHKEEISQDPSHPRESSLSRSLGWNKGLQLCDSDKSVKPTQQITLIERPFACPECGKRFAQKPDLEEHQKIHTIERPFPCSECWRSFSHKSDLVRHRRTHTGERPFTCSECGKCFAQKSVLNQHHRVHNGERPFPCDYCGKCFSQKSILTKHLRTHTGERPFPCTECGKSFSRKSILVAHQRFHSQEKPFPCPECGKYFRHKSHLAEHRKIHTGEKPFPCSECGKCFRFKSDLVRHLRIHSGLRPYPCPECGKCFKHRSDLTIHQRIHRDVKPFPCTTCGKTFAQKANLLNHQRTHTH</sequence>
<dbReference type="InterPro" id="IPR036236">
    <property type="entry name" value="Znf_C2H2_sf"/>
</dbReference>
<dbReference type="SMART" id="SM00355">
    <property type="entry name" value="ZnF_C2H2"/>
    <property type="match status" value="9"/>
</dbReference>
<feature type="region of interest" description="Disordered" evidence="13">
    <location>
        <begin position="24"/>
        <end position="48"/>
    </location>
</feature>
<dbReference type="GO" id="GO:0003677">
    <property type="term" value="F:DNA binding"/>
    <property type="evidence" value="ECO:0007669"/>
    <property type="project" value="UniProtKB-KW"/>
</dbReference>
<evidence type="ECO:0000256" key="7">
    <source>
        <dbReference type="ARBA" id="ARBA00022833"/>
    </source>
</evidence>
<dbReference type="EMBL" id="KV942862">
    <property type="protein sequence ID" value="PIO27710.1"/>
    <property type="molecule type" value="Genomic_DNA"/>
</dbReference>
<evidence type="ECO:0000256" key="2">
    <source>
        <dbReference type="ARBA" id="ARBA00004123"/>
    </source>
</evidence>
<evidence type="ECO:0000256" key="3">
    <source>
        <dbReference type="ARBA" id="ARBA00006991"/>
    </source>
</evidence>
<dbReference type="PANTHER" id="PTHR16515:SF49">
    <property type="entry name" value="GASTRULA ZINC FINGER PROTEIN XLCGF49.1-LIKE-RELATED"/>
    <property type="match status" value="1"/>
</dbReference>
<evidence type="ECO:0000256" key="9">
    <source>
        <dbReference type="ARBA" id="ARBA00023125"/>
    </source>
</evidence>
<feature type="compositionally biased region" description="Basic and acidic residues" evidence="13">
    <location>
        <begin position="283"/>
        <end position="301"/>
    </location>
</feature>
<feature type="domain" description="C2H2-type" evidence="14">
    <location>
        <begin position="390"/>
        <end position="417"/>
    </location>
</feature>
<evidence type="ECO:0000256" key="1">
    <source>
        <dbReference type="ARBA" id="ARBA00003767"/>
    </source>
</evidence>
<dbReference type="FunFam" id="3.30.160.60:FF:000322">
    <property type="entry name" value="GDNF-inducible zinc finger protein 1"/>
    <property type="match status" value="1"/>
</dbReference>
<dbReference type="PANTHER" id="PTHR16515">
    <property type="entry name" value="PR DOMAIN ZINC FINGER PROTEIN"/>
    <property type="match status" value="1"/>
</dbReference>
<keyword evidence="8" id="KW-0805">Transcription regulation</keyword>
<organism evidence="15">
    <name type="scientific">Aquarana catesbeiana</name>
    <name type="common">American bullfrog</name>
    <name type="synonym">Rana catesbeiana</name>
    <dbReference type="NCBI Taxonomy" id="8400"/>
    <lineage>
        <taxon>Eukaryota</taxon>
        <taxon>Metazoa</taxon>
        <taxon>Chordata</taxon>
        <taxon>Craniata</taxon>
        <taxon>Vertebrata</taxon>
        <taxon>Euteleostomi</taxon>
        <taxon>Amphibia</taxon>
        <taxon>Batrachia</taxon>
        <taxon>Anura</taxon>
        <taxon>Neobatrachia</taxon>
        <taxon>Ranoidea</taxon>
        <taxon>Ranidae</taxon>
        <taxon>Aquarana</taxon>
    </lineage>
</organism>
<keyword evidence="11" id="KW-0539">Nucleus</keyword>
<dbReference type="PROSITE" id="PS00028">
    <property type="entry name" value="ZINC_FINGER_C2H2_1"/>
    <property type="match status" value="9"/>
</dbReference>
<dbReference type="InterPro" id="IPR013087">
    <property type="entry name" value="Znf_C2H2_type"/>
</dbReference>
<feature type="domain" description="C2H2-type" evidence="14">
    <location>
        <begin position="558"/>
        <end position="582"/>
    </location>
</feature>
<evidence type="ECO:0000256" key="6">
    <source>
        <dbReference type="ARBA" id="ARBA00022771"/>
    </source>
</evidence>
<reference evidence="15" key="1">
    <citation type="submission" date="2017-08" db="EMBL/GenBank/DDBJ databases">
        <title>Assembly of the North American Bullfrog Genome.</title>
        <authorList>
            <person name="Warren R.L."/>
            <person name="Vandervalk B.P."/>
            <person name="Kucuk E."/>
            <person name="Birol I."/>
            <person name="Helbing C."/>
            <person name="Pandoh P."/>
            <person name="Behsaz B."/>
            <person name="Mohamadi H."/>
            <person name="Chu J."/>
            <person name="Jackman S."/>
            <person name="Hammond S.A."/>
            <person name="Veldhoen N."/>
            <person name="Kirk H."/>
            <person name="Zhao Y."/>
            <person name="Coope R."/>
            <person name="Pleasance S."/>
            <person name="Moore R."/>
            <person name="Holt R."/>
        </authorList>
    </citation>
    <scope>NUCLEOTIDE SEQUENCE</scope>
    <source>
        <strain evidence="15">Bruno</strain>
        <tissue evidence="15">Liver</tissue>
    </source>
</reference>
<evidence type="ECO:0000256" key="13">
    <source>
        <dbReference type="SAM" id="MobiDB-lite"/>
    </source>
</evidence>
<dbReference type="Pfam" id="PF00096">
    <property type="entry name" value="zf-C2H2"/>
    <property type="match status" value="9"/>
</dbReference>
<dbReference type="FunFam" id="3.30.160.60:FF:002716">
    <property type="entry name" value="Zinc finger protein 212"/>
    <property type="match status" value="1"/>
</dbReference>
<gene>
    <name evidence="15" type="ORF">AB205_0185140</name>
</gene>
<feature type="region of interest" description="Disordered" evidence="13">
    <location>
        <begin position="222"/>
        <end position="304"/>
    </location>
</feature>
<evidence type="ECO:0000256" key="8">
    <source>
        <dbReference type="ARBA" id="ARBA00023015"/>
    </source>
</evidence>
<keyword evidence="5" id="KW-0677">Repeat</keyword>
<evidence type="ECO:0000256" key="5">
    <source>
        <dbReference type="ARBA" id="ARBA00022737"/>
    </source>
</evidence>
<dbReference type="PROSITE" id="PS50157">
    <property type="entry name" value="ZINC_FINGER_C2H2_2"/>
    <property type="match status" value="9"/>
</dbReference>
<comment type="similarity">
    <text evidence="3">Belongs to the krueppel C2H2-type zinc-finger protein family.</text>
</comment>
<keyword evidence="10" id="KW-0804">Transcription</keyword>
<dbReference type="FunFam" id="3.30.160.60:FF:000575">
    <property type="entry name" value="Zinc finger protein OZF"/>
    <property type="match status" value="1"/>
</dbReference>
<feature type="domain" description="C2H2-type" evidence="14">
    <location>
        <begin position="530"/>
        <end position="557"/>
    </location>
</feature>
<comment type="function">
    <text evidence="1">May be involved in transcriptional regulation.</text>
</comment>
<keyword evidence="4" id="KW-0479">Metal-binding</keyword>
<dbReference type="FunFam" id="3.30.160.60:FF:001158">
    <property type="entry name" value="zinc finger protein 22"/>
    <property type="match status" value="1"/>
</dbReference>
<feature type="domain" description="C2H2-type" evidence="14">
    <location>
        <begin position="334"/>
        <end position="361"/>
    </location>
</feature>
<dbReference type="FunFam" id="3.30.160.60:FF:000759">
    <property type="entry name" value="zinc finger protein 16"/>
    <property type="match status" value="2"/>
</dbReference>
<evidence type="ECO:0000313" key="15">
    <source>
        <dbReference type="EMBL" id="PIO27710.1"/>
    </source>
</evidence>
<dbReference type="GO" id="GO:0010468">
    <property type="term" value="P:regulation of gene expression"/>
    <property type="evidence" value="ECO:0007669"/>
    <property type="project" value="TreeGrafter"/>
</dbReference>
<proteinExistence type="inferred from homology"/>
<protein>
    <recommendedName>
        <fullName evidence="14">C2H2-type domain-containing protein</fullName>
    </recommendedName>
</protein>
<dbReference type="FunFam" id="3.30.160.60:FF:000218">
    <property type="entry name" value="Zinc finger protein 10"/>
    <property type="match status" value="1"/>
</dbReference>
<dbReference type="FunFam" id="3.30.160.60:FF:000710">
    <property type="entry name" value="Zinc finger protein 768"/>
    <property type="match status" value="1"/>
</dbReference>
<evidence type="ECO:0000259" key="14">
    <source>
        <dbReference type="PROSITE" id="PS50157"/>
    </source>
</evidence>
<dbReference type="SUPFAM" id="SSF57667">
    <property type="entry name" value="beta-beta-alpha zinc fingers"/>
    <property type="match status" value="5"/>
</dbReference>
<accession>A0A2G9RII9</accession>
<dbReference type="OrthoDB" id="9439903at2759"/>
<dbReference type="InterPro" id="IPR050331">
    <property type="entry name" value="Zinc_finger"/>
</dbReference>
<feature type="domain" description="C2H2-type" evidence="14">
    <location>
        <begin position="446"/>
        <end position="473"/>
    </location>
</feature>
<evidence type="ECO:0000256" key="12">
    <source>
        <dbReference type="PROSITE-ProRule" id="PRU00042"/>
    </source>
</evidence>
<keyword evidence="7" id="KW-0862">Zinc</keyword>
<feature type="domain" description="C2H2-type" evidence="14">
    <location>
        <begin position="362"/>
        <end position="389"/>
    </location>
</feature>
<feature type="domain" description="C2H2-type" evidence="14">
    <location>
        <begin position="502"/>
        <end position="529"/>
    </location>
</feature>
<dbReference type="FunFam" id="3.30.160.60:FF:000360">
    <property type="entry name" value="zinc finger protein 572"/>
    <property type="match status" value="1"/>
</dbReference>
<evidence type="ECO:0000256" key="10">
    <source>
        <dbReference type="ARBA" id="ARBA00023163"/>
    </source>
</evidence>
<dbReference type="GO" id="GO:0005634">
    <property type="term" value="C:nucleus"/>
    <property type="evidence" value="ECO:0007669"/>
    <property type="project" value="UniProtKB-SubCell"/>
</dbReference>
<keyword evidence="9" id="KW-0238">DNA-binding</keyword>
<feature type="domain" description="C2H2-type" evidence="14">
    <location>
        <begin position="474"/>
        <end position="501"/>
    </location>
</feature>
<keyword evidence="6 12" id="KW-0863">Zinc-finger</keyword>